<evidence type="ECO:0000256" key="1">
    <source>
        <dbReference type="ARBA" id="ARBA00001933"/>
    </source>
</evidence>
<evidence type="ECO:0000259" key="4">
    <source>
        <dbReference type="Pfam" id="PF02784"/>
    </source>
</evidence>
<comment type="cofactor">
    <cofactor evidence="1">
        <name>pyridoxal 5'-phosphate</name>
        <dbReference type="ChEBI" id="CHEBI:597326"/>
    </cofactor>
</comment>
<dbReference type="PANTHER" id="PTHR43727">
    <property type="entry name" value="DIAMINOPIMELATE DECARBOXYLASE"/>
    <property type="match status" value="1"/>
</dbReference>
<keyword evidence="2" id="KW-0663">Pyridoxal phosphate</keyword>
<dbReference type="Pfam" id="PF00278">
    <property type="entry name" value="Orn_DAP_Arg_deC"/>
    <property type="match status" value="1"/>
</dbReference>
<feature type="domain" description="Orn/DAP/Arg decarboxylase 2 N-terminal" evidence="4">
    <location>
        <begin position="8"/>
        <end position="125"/>
    </location>
</feature>
<dbReference type="InterPro" id="IPR009006">
    <property type="entry name" value="Ala_racemase/Decarboxylase_C"/>
</dbReference>
<dbReference type="EMBL" id="HBKR01002056">
    <property type="protein sequence ID" value="CAE2268733.1"/>
    <property type="molecule type" value="Transcribed_RNA"/>
</dbReference>
<evidence type="ECO:0000259" key="3">
    <source>
        <dbReference type="Pfam" id="PF00278"/>
    </source>
</evidence>
<name>A0A7S4JMY9_9EUKA</name>
<dbReference type="InterPro" id="IPR022644">
    <property type="entry name" value="De-COase2_N"/>
</dbReference>
<proteinExistence type="predicted"/>
<dbReference type="PANTHER" id="PTHR43727:SF3">
    <property type="entry name" value="GROUP IV DECARBOXYLASE"/>
    <property type="match status" value="1"/>
</dbReference>
<feature type="domain" description="Orn/DAP/Arg decarboxylase 2 C-terminal" evidence="3">
    <location>
        <begin position="128"/>
        <end position="232"/>
    </location>
</feature>
<dbReference type="InterPro" id="IPR029066">
    <property type="entry name" value="PLP-binding_barrel"/>
</dbReference>
<protein>
    <submittedName>
        <fullName evidence="5">Uncharacterized protein</fullName>
    </submittedName>
</protein>
<dbReference type="PROSITE" id="PS00879">
    <property type="entry name" value="ODR_DC_2_2"/>
    <property type="match status" value="1"/>
</dbReference>
<accession>A0A7S4JMY9</accession>
<dbReference type="SUPFAM" id="SSF51419">
    <property type="entry name" value="PLP-binding barrel"/>
    <property type="match status" value="1"/>
</dbReference>
<gene>
    <name evidence="5" type="ORF">NAES01612_LOCUS1329</name>
</gene>
<dbReference type="GO" id="GO:0008836">
    <property type="term" value="F:diaminopimelate decarboxylase activity"/>
    <property type="evidence" value="ECO:0007669"/>
    <property type="project" value="TreeGrafter"/>
</dbReference>
<evidence type="ECO:0000313" key="5">
    <source>
        <dbReference type="EMBL" id="CAE2268733.1"/>
    </source>
</evidence>
<organism evidence="5">
    <name type="scientific">Paramoeba aestuarina</name>
    <dbReference type="NCBI Taxonomy" id="180227"/>
    <lineage>
        <taxon>Eukaryota</taxon>
        <taxon>Amoebozoa</taxon>
        <taxon>Discosea</taxon>
        <taxon>Flabellinia</taxon>
        <taxon>Dactylopodida</taxon>
        <taxon>Paramoebidae</taxon>
        <taxon>Paramoeba</taxon>
    </lineage>
</organism>
<sequence length="279" mass="30414">MFSVATLHSKFGIPITSITAEEVADLPWINCLMLHTGSHGCGLDLLVDGVAKVVDFATKVNEISKKKRGAAQIRTFDIGGGVPAILSTENEICKFREYAQSLKERCPELFSGQFSKIVTEFGASMFARTGWVASRVEYTKEIIDEDQRRRTLVIIHAGADLFLRKCYAGTGCHPLSLHSSKGELLPVVELGEKHSLFGPLCFSGDELSEKNGSVEFARQAVPGDIVVVHNAGANVISLFNHHCSRNASQVIIFRSNEGDITLNSVRSEDSVQGTVAFWG</sequence>
<dbReference type="Gene3D" id="2.40.37.10">
    <property type="entry name" value="Lyase, Ornithine Decarboxylase, Chain A, domain 1"/>
    <property type="match status" value="1"/>
</dbReference>
<dbReference type="InterPro" id="IPR022657">
    <property type="entry name" value="De-COase2_CS"/>
</dbReference>
<dbReference type="GO" id="GO:0009089">
    <property type="term" value="P:lysine biosynthetic process via diaminopimelate"/>
    <property type="evidence" value="ECO:0007669"/>
    <property type="project" value="TreeGrafter"/>
</dbReference>
<reference evidence="5" key="1">
    <citation type="submission" date="2021-01" db="EMBL/GenBank/DDBJ databases">
        <authorList>
            <person name="Corre E."/>
            <person name="Pelletier E."/>
            <person name="Niang G."/>
            <person name="Scheremetjew M."/>
            <person name="Finn R."/>
            <person name="Kale V."/>
            <person name="Holt S."/>
            <person name="Cochrane G."/>
            <person name="Meng A."/>
            <person name="Brown T."/>
            <person name="Cohen L."/>
        </authorList>
    </citation>
    <scope>NUCLEOTIDE SEQUENCE</scope>
    <source>
        <strain evidence="5">SoJaBio B1-5/56/2</strain>
    </source>
</reference>
<dbReference type="Pfam" id="PF02784">
    <property type="entry name" value="Orn_Arg_deC_N"/>
    <property type="match status" value="1"/>
</dbReference>
<evidence type="ECO:0000256" key="2">
    <source>
        <dbReference type="ARBA" id="ARBA00022898"/>
    </source>
</evidence>
<dbReference type="AlphaFoldDB" id="A0A7S4JMY9"/>
<dbReference type="InterPro" id="IPR022643">
    <property type="entry name" value="De-COase2_C"/>
</dbReference>
<dbReference type="SUPFAM" id="SSF50621">
    <property type="entry name" value="Alanine racemase C-terminal domain-like"/>
    <property type="match status" value="1"/>
</dbReference>
<dbReference type="Gene3D" id="3.20.20.10">
    <property type="entry name" value="Alanine racemase"/>
    <property type="match status" value="1"/>
</dbReference>